<organism evidence="2 3">
    <name type="scientific">Phytophthora megakarya</name>
    <dbReference type="NCBI Taxonomy" id="4795"/>
    <lineage>
        <taxon>Eukaryota</taxon>
        <taxon>Sar</taxon>
        <taxon>Stramenopiles</taxon>
        <taxon>Oomycota</taxon>
        <taxon>Peronosporomycetes</taxon>
        <taxon>Peronosporales</taxon>
        <taxon>Peronosporaceae</taxon>
        <taxon>Phytophthora</taxon>
    </lineage>
</organism>
<dbReference type="OrthoDB" id="122479at2759"/>
<dbReference type="InterPro" id="IPR001584">
    <property type="entry name" value="Integrase_cat-core"/>
</dbReference>
<dbReference type="InterPro" id="IPR036397">
    <property type="entry name" value="RNaseH_sf"/>
</dbReference>
<dbReference type="InterPro" id="IPR012337">
    <property type="entry name" value="RNaseH-like_sf"/>
</dbReference>
<dbReference type="STRING" id="4795.A0A225W6S2"/>
<comment type="caution">
    <text evidence="2">The sequence shown here is derived from an EMBL/GenBank/DDBJ whole genome shotgun (WGS) entry which is preliminary data.</text>
</comment>
<proteinExistence type="predicted"/>
<keyword evidence="3" id="KW-1185">Reference proteome</keyword>
<dbReference type="GO" id="GO:0015074">
    <property type="term" value="P:DNA integration"/>
    <property type="evidence" value="ECO:0007669"/>
    <property type="project" value="InterPro"/>
</dbReference>
<evidence type="ECO:0000313" key="3">
    <source>
        <dbReference type="Proteomes" id="UP000198211"/>
    </source>
</evidence>
<protein>
    <submittedName>
        <fullName evidence="2">Retrotransposon protein, Ty3-gypsy subclass</fullName>
    </submittedName>
</protein>
<evidence type="ECO:0000259" key="1">
    <source>
        <dbReference type="PROSITE" id="PS50994"/>
    </source>
</evidence>
<accession>A0A225W6S2</accession>
<dbReference type="EMBL" id="NBNE01001578">
    <property type="protein sequence ID" value="OWZ13441.1"/>
    <property type="molecule type" value="Genomic_DNA"/>
</dbReference>
<dbReference type="Pfam" id="PF00665">
    <property type="entry name" value="rve"/>
    <property type="match status" value="1"/>
</dbReference>
<reference evidence="3" key="1">
    <citation type="submission" date="2017-03" db="EMBL/GenBank/DDBJ databases">
        <title>Phytopthora megakarya and P. palmivora, two closely related causual agents of cacao black pod achieved similar genome size and gene model numbers by different mechanisms.</title>
        <authorList>
            <person name="Ali S."/>
            <person name="Shao J."/>
            <person name="Larry D.J."/>
            <person name="Kronmiller B."/>
            <person name="Shen D."/>
            <person name="Strem M.D."/>
            <person name="Melnick R.L."/>
            <person name="Guiltinan M.J."/>
            <person name="Tyler B.M."/>
            <person name="Meinhardt L.W."/>
            <person name="Bailey B.A."/>
        </authorList>
    </citation>
    <scope>NUCLEOTIDE SEQUENCE [LARGE SCALE GENOMIC DNA]</scope>
    <source>
        <strain evidence="3">zdho120</strain>
    </source>
</reference>
<gene>
    <name evidence="2" type="ORF">PHMEG_00013223</name>
</gene>
<feature type="domain" description="Integrase catalytic" evidence="1">
    <location>
        <begin position="36"/>
        <end position="141"/>
    </location>
</feature>
<dbReference type="SUPFAM" id="SSF53098">
    <property type="entry name" value="Ribonuclease H-like"/>
    <property type="match status" value="1"/>
</dbReference>
<evidence type="ECO:0000313" key="2">
    <source>
        <dbReference type="EMBL" id="OWZ13441.1"/>
    </source>
</evidence>
<name>A0A225W6S2_9STRA</name>
<dbReference type="Proteomes" id="UP000198211">
    <property type="component" value="Unassembled WGS sequence"/>
</dbReference>
<sequence length="141" mass="16060">MIAHLRRLFSIDRVKDAVARFVKNCLLCLHSREGEIIPRPWSEVIECSKRNGVLHFDFLYMGESYGESKYLLVLKDHATHYCEQVIADTAGSVVVTEALLTWYSCFGLPPDWVLDQGSHFKNEVIAELSRGLKTQQTFTPG</sequence>
<dbReference type="AlphaFoldDB" id="A0A225W6S2"/>
<dbReference type="Gene3D" id="3.30.420.10">
    <property type="entry name" value="Ribonuclease H-like superfamily/Ribonuclease H"/>
    <property type="match status" value="1"/>
</dbReference>
<dbReference type="PROSITE" id="PS50994">
    <property type="entry name" value="INTEGRASE"/>
    <property type="match status" value="1"/>
</dbReference>
<dbReference type="GO" id="GO:0003676">
    <property type="term" value="F:nucleic acid binding"/>
    <property type="evidence" value="ECO:0007669"/>
    <property type="project" value="InterPro"/>
</dbReference>